<dbReference type="GO" id="GO:0006879">
    <property type="term" value="P:intracellular iron ion homeostasis"/>
    <property type="evidence" value="ECO:0007669"/>
    <property type="project" value="InterPro"/>
</dbReference>
<dbReference type="OrthoDB" id="10644570at2759"/>
<organism evidence="2 3">
    <name type="scientific">Protea cynaroides</name>
    <dbReference type="NCBI Taxonomy" id="273540"/>
    <lineage>
        <taxon>Eukaryota</taxon>
        <taxon>Viridiplantae</taxon>
        <taxon>Streptophyta</taxon>
        <taxon>Embryophyta</taxon>
        <taxon>Tracheophyta</taxon>
        <taxon>Spermatophyta</taxon>
        <taxon>Magnoliopsida</taxon>
        <taxon>Proteales</taxon>
        <taxon>Proteaceae</taxon>
        <taxon>Protea</taxon>
    </lineage>
</organism>
<reference evidence="2" key="1">
    <citation type="journal article" date="2023" name="Plant J.">
        <title>The genome of the king protea, Protea cynaroides.</title>
        <authorList>
            <person name="Chang J."/>
            <person name="Duong T.A."/>
            <person name="Schoeman C."/>
            <person name="Ma X."/>
            <person name="Roodt D."/>
            <person name="Barker N."/>
            <person name="Li Z."/>
            <person name="Van de Peer Y."/>
            <person name="Mizrachi E."/>
        </authorList>
    </citation>
    <scope>NUCLEOTIDE SEQUENCE</scope>
    <source>
        <tissue evidence="2">Young leaves</tissue>
    </source>
</reference>
<proteinExistence type="predicted"/>
<dbReference type="EMBL" id="JAMYWD010000007">
    <property type="protein sequence ID" value="KAJ4966837.1"/>
    <property type="molecule type" value="Genomic_DNA"/>
</dbReference>
<dbReference type="Proteomes" id="UP001141806">
    <property type="component" value="Unassembled WGS sequence"/>
</dbReference>
<protein>
    <submittedName>
        <fullName evidence="2">Uncharacterized protein</fullName>
    </submittedName>
</protein>
<feature type="transmembrane region" description="Helical" evidence="1">
    <location>
        <begin position="12"/>
        <end position="31"/>
    </location>
</feature>
<name>A0A9Q0QP81_9MAGN</name>
<accession>A0A9Q0QP81</accession>
<evidence type="ECO:0000256" key="1">
    <source>
        <dbReference type="SAM" id="Phobius"/>
    </source>
</evidence>
<evidence type="ECO:0000313" key="2">
    <source>
        <dbReference type="EMBL" id="KAJ4966837.1"/>
    </source>
</evidence>
<dbReference type="GO" id="GO:0046983">
    <property type="term" value="F:protein dimerization activity"/>
    <property type="evidence" value="ECO:0007669"/>
    <property type="project" value="InterPro"/>
</dbReference>
<gene>
    <name evidence="2" type="ORF">NE237_018686</name>
</gene>
<dbReference type="GO" id="GO:0003700">
    <property type="term" value="F:DNA-binding transcription factor activity"/>
    <property type="evidence" value="ECO:0007669"/>
    <property type="project" value="InterPro"/>
</dbReference>
<dbReference type="PANTHER" id="PTHR46133">
    <property type="entry name" value="BHLH TRANSCRIPTION FACTOR"/>
    <property type="match status" value="1"/>
</dbReference>
<dbReference type="AlphaFoldDB" id="A0A9Q0QP81"/>
<evidence type="ECO:0000313" key="3">
    <source>
        <dbReference type="Proteomes" id="UP001141806"/>
    </source>
</evidence>
<sequence length="128" mass="13675">MSSTFSGDETASFFGFLGATAALVFSCVDVVDDTAVNKAIEVGGQNNLIRTVKSHADSVAMKAEKTELHEEKLLLNADKEKMEQEVKAATVLTVGFVPPPPVACHTKANKMIAFTGHGRFPNVENGYS</sequence>
<keyword evidence="3" id="KW-1185">Reference proteome</keyword>
<comment type="caution">
    <text evidence="2">The sequence shown here is derived from an EMBL/GenBank/DDBJ whole genome shotgun (WGS) entry which is preliminary data.</text>
</comment>
<keyword evidence="1" id="KW-0472">Membrane</keyword>
<dbReference type="PANTHER" id="PTHR46133:SF9">
    <property type="entry name" value="TRANSCRIPTION FACTOR BHLH104"/>
    <property type="match status" value="1"/>
</dbReference>
<dbReference type="InterPro" id="IPR044818">
    <property type="entry name" value="ILR3-like"/>
</dbReference>
<keyword evidence="1" id="KW-1133">Transmembrane helix</keyword>
<keyword evidence="1" id="KW-0812">Transmembrane</keyword>